<evidence type="ECO:0000313" key="2">
    <source>
        <dbReference type="EMBL" id="PIA99868.1"/>
    </source>
</evidence>
<feature type="compositionally biased region" description="Basic and acidic residues" evidence="1">
    <location>
        <begin position="943"/>
        <end position="957"/>
    </location>
</feature>
<feature type="compositionally biased region" description="Basic and acidic residues" evidence="1">
    <location>
        <begin position="499"/>
        <end position="509"/>
    </location>
</feature>
<feature type="compositionally biased region" description="Basic and acidic residues" evidence="1">
    <location>
        <begin position="385"/>
        <end position="394"/>
    </location>
</feature>
<evidence type="ECO:0008006" key="4">
    <source>
        <dbReference type="Google" id="ProtNLM"/>
    </source>
</evidence>
<feature type="compositionally biased region" description="Polar residues" evidence="1">
    <location>
        <begin position="610"/>
        <end position="620"/>
    </location>
</feature>
<feature type="compositionally biased region" description="Low complexity" evidence="1">
    <location>
        <begin position="692"/>
        <end position="706"/>
    </location>
</feature>
<feature type="compositionally biased region" description="Polar residues" evidence="1">
    <location>
        <begin position="671"/>
        <end position="685"/>
    </location>
</feature>
<dbReference type="EMBL" id="LKMD01000101">
    <property type="protein sequence ID" value="PIA99868.1"/>
    <property type="molecule type" value="Genomic_DNA"/>
</dbReference>
<evidence type="ECO:0000313" key="3">
    <source>
        <dbReference type="Proteomes" id="UP000230605"/>
    </source>
</evidence>
<feature type="region of interest" description="Disordered" evidence="1">
    <location>
        <begin position="825"/>
        <end position="862"/>
    </location>
</feature>
<accession>A0A2G5I525</accession>
<dbReference type="AlphaFoldDB" id="A0A2G5I525"/>
<dbReference type="Proteomes" id="UP000230605">
    <property type="component" value="Chromosome 3"/>
</dbReference>
<feature type="compositionally biased region" description="Polar residues" evidence="1">
    <location>
        <begin position="9"/>
        <end position="18"/>
    </location>
</feature>
<feature type="region of interest" description="Disordered" evidence="1">
    <location>
        <begin position="655"/>
        <end position="744"/>
    </location>
</feature>
<feature type="region of interest" description="Disordered" evidence="1">
    <location>
        <begin position="437"/>
        <end position="535"/>
    </location>
</feature>
<feature type="region of interest" description="Disordered" evidence="1">
    <location>
        <begin position="127"/>
        <end position="169"/>
    </location>
</feature>
<reference evidence="2 3" key="1">
    <citation type="submission" date="2015-10" db="EMBL/GenBank/DDBJ databases">
        <title>The cercosporin biosynthetic gene cluster was horizontally transferred to several fungal lineages and shown to be expanded in Cercospora beticola based on microsynteny with recipient genomes.</title>
        <authorList>
            <person name="De Jonge R."/>
            <person name="Ebert M.K."/>
            <person name="Suttle J.C."/>
            <person name="Jurick Ii W.M."/>
            <person name="Secor G.A."/>
            <person name="Thomma B.P."/>
            <person name="Van De Peer Y."/>
            <person name="Bolton M.D."/>
        </authorList>
    </citation>
    <scope>NUCLEOTIDE SEQUENCE [LARGE SCALE GENOMIC DNA]</scope>
    <source>
        <strain evidence="2 3">09-40</strain>
    </source>
</reference>
<protein>
    <recommendedName>
        <fullName evidence="4">PH domain-containing protein</fullName>
    </recommendedName>
</protein>
<feature type="compositionally biased region" description="Polar residues" evidence="1">
    <location>
        <begin position="828"/>
        <end position="862"/>
    </location>
</feature>
<feature type="compositionally biased region" description="Low complexity" evidence="1">
    <location>
        <begin position="49"/>
        <end position="63"/>
    </location>
</feature>
<feature type="compositionally biased region" description="Basic and acidic residues" evidence="1">
    <location>
        <begin position="449"/>
        <end position="466"/>
    </location>
</feature>
<feature type="compositionally biased region" description="Polar residues" evidence="1">
    <location>
        <begin position="510"/>
        <end position="534"/>
    </location>
</feature>
<feature type="region of interest" description="Disordered" evidence="1">
    <location>
        <begin position="240"/>
        <end position="265"/>
    </location>
</feature>
<gene>
    <name evidence="2" type="ORF">CB0940_03478</name>
</gene>
<feature type="region of interest" description="Disordered" evidence="1">
    <location>
        <begin position="1"/>
        <end position="105"/>
    </location>
</feature>
<evidence type="ECO:0000256" key="1">
    <source>
        <dbReference type="SAM" id="MobiDB-lite"/>
    </source>
</evidence>
<feature type="compositionally biased region" description="Basic and acidic residues" evidence="1">
    <location>
        <begin position="140"/>
        <end position="154"/>
    </location>
</feature>
<organism evidence="2 3">
    <name type="scientific">Cercospora beticola</name>
    <name type="common">Sugarbeet leaf spot fungus</name>
    <dbReference type="NCBI Taxonomy" id="122368"/>
    <lineage>
        <taxon>Eukaryota</taxon>
        <taxon>Fungi</taxon>
        <taxon>Dikarya</taxon>
        <taxon>Ascomycota</taxon>
        <taxon>Pezizomycotina</taxon>
        <taxon>Dothideomycetes</taxon>
        <taxon>Dothideomycetidae</taxon>
        <taxon>Mycosphaerellales</taxon>
        <taxon>Mycosphaerellaceae</taxon>
        <taxon>Cercospora</taxon>
    </lineage>
</organism>
<name>A0A2G5I525_CERBT</name>
<feature type="region of interest" description="Disordered" evidence="1">
    <location>
        <begin position="971"/>
        <end position="994"/>
    </location>
</feature>
<feature type="region of interest" description="Disordered" evidence="1">
    <location>
        <begin position="598"/>
        <end position="636"/>
    </location>
</feature>
<feature type="compositionally biased region" description="Pro residues" evidence="1">
    <location>
        <begin position="919"/>
        <end position="935"/>
    </location>
</feature>
<feature type="compositionally biased region" description="Basic and acidic residues" evidence="1">
    <location>
        <begin position="73"/>
        <end position="83"/>
    </location>
</feature>
<proteinExistence type="predicted"/>
<comment type="caution">
    <text evidence="2">The sequence shown here is derived from an EMBL/GenBank/DDBJ whole genome shotgun (WGS) entry which is preliminary data.</text>
</comment>
<feature type="region of interest" description="Disordered" evidence="1">
    <location>
        <begin position="916"/>
        <end position="958"/>
    </location>
</feature>
<feature type="compositionally biased region" description="Polar residues" evidence="1">
    <location>
        <begin position="482"/>
        <end position="498"/>
    </location>
</feature>
<feature type="compositionally biased region" description="Low complexity" evidence="1">
    <location>
        <begin position="85"/>
        <end position="98"/>
    </location>
</feature>
<sequence>MDLLAECPVQSSDTSTQDADYKLPALSRSQTTLHVTEYPSPDGPPLPSPTASIPVSPSIASPTTDKRKSLRLRPTESLDRQHAEPLPLSTSPKTTTPPELRPRTSKMSLFHLFSKPKVEKLRGYAETGLDAPPRGISNSDIKRPVRPSRPDAHNGKLQPSPSRTVDTPKIAKPMPEVSALPAPSERSPKMRTFEPPPLFQVWPQAIKSASFEVSTVTSDNNAPRSKNRMLGATLFVPGSDLQSLQMGSPKDGAEPRASTSTRVATRQSSITASSLPTKLIVLVTSGYLLQYAATGPNDRYPEKMLQLQKESAAFASDLIPGKHHVLQVVQSVNEQGVMAAPSTGLLSRLGLRSQTARRTTTTFLLVMPGPEEMKNWMTTIRQEIERQGGKHIRSDSSTNRADVNASAKNDLKKALSLTHRYKVVRASSIPNLALAQQQAADASSPSKLAAEEHPAAEPERKVDEHQQSPVTNDVPSPRPRANSDTPSTSSSVAPSENQKQLDKLRDSTRSSHASTMATTVGSLASRTNSMSSTPPVELLARDSHEPQQDYWSSKGPYRNLASYSLPKRRSNVPLPLLSEPLSPKAQALRRVEKSLDSTVLPAAQDKQATERQNVPQLQHLSKSDGDVRPESFLGDLPDRSKWASTNLPGHKFVAQHASTSNPTLSGRALHSGQTRPLRNSSQSFSLPLRVNPSDGVSQRSVSSRSPRPTEADPDLRSPVPAATTLIAKVDPSQRTPSPSYGAAQRMSLTTPAVASAGQYRRVSPARYSLVPTGVSALPTISTSSADALRRSPSMASVPIGMSPAQQSGPLRRPASLQVRTDHAPFLSSMRSSPGSPDTQLRVSTTPPIRSLKPSRSANLVPNRSSSIAVVPTYEEEGDQAMPLPVRSDSPPKVPLVRKVRTSTSLPMLDLGIPLVGLGPPAPPPQAPLPELPPASRPGSRASVRPESRSASRQDSHSIRCCTPIGVAISDARTTSPIDPTSPIGRTSLALQIPA</sequence>
<feature type="region of interest" description="Disordered" evidence="1">
    <location>
        <begin position="385"/>
        <end position="405"/>
    </location>
</feature>
<dbReference type="OrthoDB" id="1749473at2759"/>